<name>A0ABV8VRQ6_9BACI</name>
<dbReference type="NCBIfam" id="NF033493">
    <property type="entry name" value="MetS_like_NSS"/>
    <property type="match status" value="1"/>
</dbReference>
<dbReference type="Pfam" id="PF16951">
    <property type="entry name" value="MaAIMP_sms"/>
    <property type="match status" value="1"/>
</dbReference>
<evidence type="ECO:0000313" key="2">
    <source>
        <dbReference type="EMBL" id="MFC4387137.1"/>
    </source>
</evidence>
<dbReference type="RefSeq" id="WP_390196538.1">
    <property type="nucleotide sequence ID" value="NZ_JBHSDV010000001.1"/>
</dbReference>
<dbReference type="Proteomes" id="UP001595880">
    <property type="component" value="Unassembled WGS sequence"/>
</dbReference>
<keyword evidence="1" id="KW-1133">Transmembrane helix</keyword>
<protein>
    <submittedName>
        <fullName evidence="2">Methionine/alanine import family NSS transporter small subunit</fullName>
    </submittedName>
</protein>
<accession>A0ABV8VRQ6</accession>
<comment type="caution">
    <text evidence="2">The sequence shown here is derived from an EMBL/GenBank/DDBJ whole genome shotgun (WGS) entry which is preliminary data.</text>
</comment>
<dbReference type="InterPro" id="IPR031596">
    <property type="entry name" value="MaAIMP_sms"/>
</dbReference>
<reference evidence="3" key="1">
    <citation type="journal article" date="2019" name="Int. J. Syst. Evol. Microbiol.">
        <title>The Global Catalogue of Microorganisms (GCM) 10K type strain sequencing project: providing services to taxonomists for standard genome sequencing and annotation.</title>
        <authorList>
            <consortium name="The Broad Institute Genomics Platform"/>
            <consortium name="The Broad Institute Genome Sequencing Center for Infectious Disease"/>
            <person name="Wu L."/>
            <person name="Ma J."/>
        </authorList>
    </citation>
    <scope>NUCLEOTIDE SEQUENCE [LARGE SCALE GENOMIC DNA]</scope>
    <source>
        <strain evidence="3">KACC 14058</strain>
    </source>
</reference>
<feature type="transmembrane region" description="Helical" evidence="1">
    <location>
        <begin position="6"/>
        <end position="27"/>
    </location>
</feature>
<keyword evidence="1" id="KW-0812">Transmembrane</keyword>
<sequence length="32" mass="3290">MSTSSIVMAVIGITVIWGGLIVSIINAKLSSK</sequence>
<keyword evidence="3" id="KW-1185">Reference proteome</keyword>
<dbReference type="EMBL" id="JBHSDV010000001">
    <property type="protein sequence ID" value="MFC4387137.1"/>
    <property type="molecule type" value="Genomic_DNA"/>
</dbReference>
<evidence type="ECO:0000256" key="1">
    <source>
        <dbReference type="SAM" id="Phobius"/>
    </source>
</evidence>
<proteinExistence type="predicted"/>
<keyword evidence="1" id="KW-0472">Membrane</keyword>
<evidence type="ECO:0000313" key="3">
    <source>
        <dbReference type="Proteomes" id="UP001595880"/>
    </source>
</evidence>
<organism evidence="2 3">
    <name type="scientific">Gracilibacillus marinus</name>
    <dbReference type="NCBI Taxonomy" id="630535"/>
    <lineage>
        <taxon>Bacteria</taxon>
        <taxon>Bacillati</taxon>
        <taxon>Bacillota</taxon>
        <taxon>Bacilli</taxon>
        <taxon>Bacillales</taxon>
        <taxon>Bacillaceae</taxon>
        <taxon>Gracilibacillus</taxon>
    </lineage>
</organism>
<gene>
    <name evidence="2" type="ORF">ACFOZ1_04870</name>
</gene>